<evidence type="ECO:0000259" key="1">
    <source>
        <dbReference type="Pfam" id="PF01936"/>
    </source>
</evidence>
<dbReference type="Gene3D" id="3.40.50.1010">
    <property type="entry name" value="5'-nuclease"/>
    <property type="match status" value="1"/>
</dbReference>
<dbReference type="InterPro" id="IPR021139">
    <property type="entry name" value="NYN"/>
</dbReference>
<comment type="caution">
    <text evidence="2">The sequence shown here is derived from an EMBL/GenBank/DDBJ whole genome shotgun (WGS) entry which is preliminary data.</text>
</comment>
<dbReference type="CDD" id="cd18722">
    <property type="entry name" value="PIN_NicB-like"/>
    <property type="match status" value="1"/>
</dbReference>
<protein>
    <submittedName>
        <fullName evidence="2">NYN domain-containing protein</fullName>
    </submittedName>
</protein>
<name>A0A432WBA8_9GAMM</name>
<feature type="domain" description="NYN" evidence="1">
    <location>
        <begin position="141"/>
        <end position="195"/>
    </location>
</feature>
<dbReference type="RefSeq" id="WP_126777605.1">
    <property type="nucleotide sequence ID" value="NZ_PIPM01000015.1"/>
</dbReference>
<dbReference type="OrthoDB" id="9794137at2"/>
<dbReference type="Proteomes" id="UP000288405">
    <property type="component" value="Unassembled WGS sequence"/>
</dbReference>
<sequence>MAKRTVAIFVDAGFFSRKFTKLADPSMSEAPDRLAKAMWHYWIKHVDRKNGEELYRIYYYDCPPLSHKAHHPITNQLIDFSKSDITRYNSALHEALLRQPYVASRMGKLSTTGNEWGFIRKDKIHNFNKLIRGEINTSQIDPNNVSIRPIQKGVDMKLGIDIASVVLKKLADKIVLISGDSDFVPAAKLARIEGAHFILDSMGLKVNGDLAEHIDGLKTFAHRVSPLGTQESD</sequence>
<proteinExistence type="predicted"/>
<accession>A0A432WBA8</accession>
<dbReference type="Pfam" id="PF01936">
    <property type="entry name" value="NYN"/>
    <property type="match status" value="1"/>
</dbReference>
<keyword evidence="3" id="KW-1185">Reference proteome</keyword>
<organism evidence="2 3">
    <name type="scientific">Aliidiomarina sanyensis</name>
    <dbReference type="NCBI Taxonomy" id="1249555"/>
    <lineage>
        <taxon>Bacteria</taxon>
        <taxon>Pseudomonadati</taxon>
        <taxon>Pseudomonadota</taxon>
        <taxon>Gammaproteobacteria</taxon>
        <taxon>Alteromonadales</taxon>
        <taxon>Idiomarinaceae</taxon>
        <taxon>Aliidiomarina</taxon>
    </lineage>
</organism>
<dbReference type="GO" id="GO:0004540">
    <property type="term" value="F:RNA nuclease activity"/>
    <property type="evidence" value="ECO:0007669"/>
    <property type="project" value="InterPro"/>
</dbReference>
<reference evidence="2 3" key="1">
    <citation type="journal article" date="2011" name="Front. Microbiol.">
        <title>Genomic signatures of strain selection and enhancement in Bacillus atrophaeus var. globigii, a historical biowarfare simulant.</title>
        <authorList>
            <person name="Gibbons H.S."/>
            <person name="Broomall S.M."/>
            <person name="McNew L.A."/>
            <person name="Daligault H."/>
            <person name="Chapman C."/>
            <person name="Bruce D."/>
            <person name="Karavis M."/>
            <person name="Krepps M."/>
            <person name="McGregor P.A."/>
            <person name="Hong C."/>
            <person name="Park K.H."/>
            <person name="Akmal A."/>
            <person name="Feldman A."/>
            <person name="Lin J.S."/>
            <person name="Chang W.E."/>
            <person name="Higgs B.W."/>
            <person name="Demirev P."/>
            <person name="Lindquist J."/>
            <person name="Liem A."/>
            <person name="Fochler E."/>
            <person name="Read T.D."/>
            <person name="Tapia R."/>
            <person name="Johnson S."/>
            <person name="Bishop-Lilly K.A."/>
            <person name="Detter C."/>
            <person name="Han C."/>
            <person name="Sozhamannan S."/>
            <person name="Rosenzweig C.N."/>
            <person name="Skowronski E.W."/>
        </authorList>
    </citation>
    <scope>NUCLEOTIDE SEQUENCE [LARGE SCALE GENOMIC DNA]</scope>
    <source>
        <strain evidence="2 3">GYP-17</strain>
    </source>
</reference>
<dbReference type="EMBL" id="PIPM01000015">
    <property type="protein sequence ID" value="RUO28751.1"/>
    <property type="molecule type" value="Genomic_DNA"/>
</dbReference>
<evidence type="ECO:0000313" key="2">
    <source>
        <dbReference type="EMBL" id="RUO28751.1"/>
    </source>
</evidence>
<evidence type="ECO:0000313" key="3">
    <source>
        <dbReference type="Proteomes" id="UP000288405"/>
    </source>
</evidence>
<gene>
    <name evidence="2" type="ORF">CWE11_10640</name>
</gene>
<dbReference type="AlphaFoldDB" id="A0A432WBA8"/>